<name>A0ACB9KBG4_9ASTR</name>
<reference evidence="1 2" key="2">
    <citation type="journal article" date="2022" name="Mol. Ecol. Resour.">
        <title>The genomes of chicory, endive, great burdock and yacon provide insights into Asteraceae paleo-polyploidization history and plant inulin production.</title>
        <authorList>
            <person name="Fan W."/>
            <person name="Wang S."/>
            <person name="Wang H."/>
            <person name="Wang A."/>
            <person name="Jiang F."/>
            <person name="Liu H."/>
            <person name="Zhao H."/>
            <person name="Xu D."/>
            <person name="Zhang Y."/>
        </authorList>
    </citation>
    <scope>NUCLEOTIDE SEQUENCE [LARGE SCALE GENOMIC DNA]</scope>
    <source>
        <strain evidence="2">cv. Yunnan</strain>
        <tissue evidence="1">Leaves</tissue>
    </source>
</reference>
<protein>
    <submittedName>
        <fullName evidence="1">Uncharacterized protein</fullName>
    </submittedName>
</protein>
<dbReference type="EMBL" id="CM042018">
    <property type="protein sequence ID" value="KAI3829622.1"/>
    <property type="molecule type" value="Genomic_DNA"/>
</dbReference>
<comment type="caution">
    <text evidence="1">The sequence shown here is derived from an EMBL/GenBank/DDBJ whole genome shotgun (WGS) entry which is preliminary data.</text>
</comment>
<dbReference type="Proteomes" id="UP001056120">
    <property type="component" value="Linkage Group LG01"/>
</dbReference>
<evidence type="ECO:0000313" key="1">
    <source>
        <dbReference type="EMBL" id="KAI3829622.1"/>
    </source>
</evidence>
<sequence>MRRVTDQIRGSYEETLTILELMSYQAPTRLAFTAILGVTLSQPSPIPLEIAALKILVGAFTRPSAAGAVTASETKAVYVIKKKG</sequence>
<proteinExistence type="predicted"/>
<organism evidence="1 2">
    <name type="scientific">Smallanthus sonchifolius</name>
    <dbReference type="NCBI Taxonomy" id="185202"/>
    <lineage>
        <taxon>Eukaryota</taxon>
        <taxon>Viridiplantae</taxon>
        <taxon>Streptophyta</taxon>
        <taxon>Embryophyta</taxon>
        <taxon>Tracheophyta</taxon>
        <taxon>Spermatophyta</taxon>
        <taxon>Magnoliopsida</taxon>
        <taxon>eudicotyledons</taxon>
        <taxon>Gunneridae</taxon>
        <taxon>Pentapetalae</taxon>
        <taxon>asterids</taxon>
        <taxon>campanulids</taxon>
        <taxon>Asterales</taxon>
        <taxon>Asteraceae</taxon>
        <taxon>Asteroideae</taxon>
        <taxon>Heliantheae alliance</taxon>
        <taxon>Millerieae</taxon>
        <taxon>Smallanthus</taxon>
    </lineage>
</organism>
<evidence type="ECO:0000313" key="2">
    <source>
        <dbReference type="Proteomes" id="UP001056120"/>
    </source>
</evidence>
<gene>
    <name evidence="1" type="ORF">L1987_03749</name>
</gene>
<keyword evidence="2" id="KW-1185">Reference proteome</keyword>
<reference evidence="2" key="1">
    <citation type="journal article" date="2022" name="Mol. Ecol. Resour.">
        <title>The genomes of chicory, endive, great burdock and yacon provide insights into Asteraceae palaeo-polyploidization history and plant inulin production.</title>
        <authorList>
            <person name="Fan W."/>
            <person name="Wang S."/>
            <person name="Wang H."/>
            <person name="Wang A."/>
            <person name="Jiang F."/>
            <person name="Liu H."/>
            <person name="Zhao H."/>
            <person name="Xu D."/>
            <person name="Zhang Y."/>
        </authorList>
    </citation>
    <scope>NUCLEOTIDE SEQUENCE [LARGE SCALE GENOMIC DNA]</scope>
    <source>
        <strain evidence="2">cv. Yunnan</strain>
    </source>
</reference>
<accession>A0ACB9KBG4</accession>